<proteinExistence type="predicted"/>
<evidence type="ECO:0000313" key="3">
    <source>
        <dbReference type="Proteomes" id="UP001596066"/>
    </source>
</evidence>
<protein>
    <submittedName>
        <fullName evidence="2">Uncharacterized protein</fullName>
    </submittedName>
</protein>
<comment type="caution">
    <text evidence="2">The sequence shown here is derived from an EMBL/GenBank/DDBJ whole genome shotgun (WGS) entry which is preliminary data.</text>
</comment>
<accession>A0ABW0VQ49</accession>
<name>A0ABW0VQ49_9ACTN</name>
<keyword evidence="3" id="KW-1185">Reference proteome</keyword>
<dbReference type="Proteomes" id="UP001596066">
    <property type="component" value="Unassembled WGS sequence"/>
</dbReference>
<evidence type="ECO:0000256" key="1">
    <source>
        <dbReference type="SAM" id="MobiDB-lite"/>
    </source>
</evidence>
<dbReference type="EMBL" id="JBHSOC010000182">
    <property type="protein sequence ID" value="MFC5647463.1"/>
    <property type="molecule type" value="Genomic_DNA"/>
</dbReference>
<reference evidence="3" key="1">
    <citation type="journal article" date="2019" name="Int. J. Syst. Evol. Microbiol.">
        <title>The Global Catalogue of Microorganisms (GCM) 10K type strain sequencing project: providing services to taxonomists for standard genome sequencing and annotation.</title>
        <authorList>
            <consortium name="The Broad Institute Genomics Platform"/>
            <consortium name="The Broad Institute Genome Sequencing Center for Infectious Disease"/>
            <person name="Wu L."/>
            <person name="Ma J."/>
        </authorList>
    </citation>
    <scope>NUCLEOTIDE SEQUENCE [LARGE SCALE GENOMIC DNA]</scope>
    <source>
        <strain evidence="3">CGMCC 4.1622</strain>
    </source>
</reference>
<sequence>MAIVVAVITAIGVIVAAIINHNSSSKNPPPPSASNSAFPPCGESDLGVDIQPPGPLSVHTVTTLTAHVRCTLAGGDHLVWLVTRDGMGSPTPHTNYYGQGELTGSTEPQELPIDLSSADVGSVRTYSLVKMDDAAWRQFNDARAKRTDHSVLSQEMPKGYRRVSQLVQVTRD</sequence>
<organism evidence="2 3">
    <name type="scientific">Kitasatospora cinereorecta</name>
    <dbReference type="NCBI Taxonomy" id="285560"/>
    <lineage>
        <taxon>Bacteria</taxon>
        <taxon>Bacillati</taxon>
        <taxon>Actinomycetota</taxon>
        <taxon>Actinomycetes</taxon>
        <taxon>Kitasatosporales</taxon>
        <taxon>Streptomycetaceae</taxon>
        <taxon>Kitasatospora</taxon>
    </lineage>
</organism>
<evidence type="ECO:0000313" key="2">
    <source>
        <dbReference type="EMBL" id="MFC5647463.1"/>
    </source>
</evidence>
<feature type="region of interest" description="Disordered" evidence="1">
    <location>
        <begin position="24"/>
        <end position="53"/>
    </location>
</feature>
<dbReference type="RefSeq" id="WP_344588509.1">
    <property type="nucleotide sequence ID" value="NZ_BAAAUA010000079.1"/>
</dbReference>
<gene>
    <name evidence="2" type="ORF">ACFPZF_39780</name>
</gene>